<accession>A0A0K1PYG7</accession>
<dbReference type="STRING" id="1391654.AKJ09_04853"/>
<reference evidence="1 2" key="1">
    <citation type="submission" date="2015-08" db="EMBL/GenBank/DDBJ databases">
        <authorList>
            <person name="Babu N.S."/>
            <person name="Beckwith C.J."/>
            <person name="Beseler K.G."/>
            <person name="Brison A."/>
            <person name="Carone J.V."/>
            <person name="Caskin T.P."/>
            <person name="Diamond M."/>
            <person name="Durham M.E."/>
            <person name="Foxe J.M."/>
            <person name="Go M."/>
            <person name="Henderson B.A."/>
            <person name="Jones I.B."/>
            <person name="McGettigan J.A."/>
            <person name="Micheletti S.J."/>
            <person name="Nasrallah M.E."/>
            <person name="Ortiz D."/>
            <person name="Piller C.R."/>
            <person name="Privatt S.R."/>
            <person name="Schneider S.L."/>
            <person name="Sharp S."/>
            <person name="Smith T.C."/>
            <person name="Stanton J.D."/>
            <person name="Ullery H.E."/>
            <person name="Wilson R.J."/>
            <person name="Serrano M.G."/>
            <person name="Buck G."/>
            <person name="Lee V."/>
            <person name="Wang Y."/>
            <person name="Carvalho R."/>
            <person name="Voegtly L."/>
            <person name="Shi R."/>
            <person name="Duckworth R."/>
            <person name="Johnson A."/>
            <person name="Loviza R."/>
            <person name="Walstead R."/>
            <person name="Shah Z."/>
            <person name="Kiflezghi M."/>
            <person name="Wade K."/>
            <person name="Ball S.L."/>
            <person name="Bradley K.W."/>
            <person name="Asai D.J."/>
            <person name="Bowman C.A."/>
            <person name="Russell D.A."/>
            <person name="Pope W.H."/>
            <person name="Jacobs-Sera D."/>
            <person name="Hendrix R.W."/>
            <person name="Hatfull G.F."/>
        </authorList>
    </citation>
    <scope>NUCLEOTIDE SEQUENCE [LARGE SCALE GENOMIC DNA]</scope>
    <source>
        <strain evidence="1 2">DSM 27648</strain>
    </source>
</reference>
<proteinExistence type="predicted"/>
<protein>
    <submittedName>
        <fullName evidence="1">Uncharacterized protein</fullName>
    </submittedName>
</protein>
<gene>
    <name evidence="1" type="ORF">AKJ09_04853</name>
</gene>
<dbReference type="EMBL" id="CP012333">
    <property type="protein sequence ID" value="AKU98189.1"/>
    <property type="molecule type" value="Genomic_DNA"/>
</dbReference>
<name>A0A0K1PYG7_9BACT</name>
<dbReference type="KEGG" id="llu:AKJ09_04853"/>
<dbReference type="AlphaFoldDB" id="A0A0K1PYG7"/>
<evidence type="ECO:0000313" key="2">
    <source>
        <dbReference type="Proteomes" id="UP000064967"/>
    </source>
</evidence>
<organism evidence="1 2">
    <name type="scientific">Labilithrix luteola</name>
    <dbReference type="NCBI Taxonomy" id="1391654"/>
    <lineage>
        <taxon>Bacteria</taxon>
        <taxon>Pseudomonadati</taxon>
        <taxon>Myxococcota</taxon>
        <taxon>Polyangia</taxon>
        <taxon>Polyangiales</taxon>
        <taxon>Labilitrichaceae</taxon>
        <taxon>Labilithrix</taxon>
    </lineage>
</organism>
<keyword evidence="2" id="KW-1185">Reference proteome</keyword>
<dbReference type="Proteomes" id="UP000064967">
    <property type="component" value="Chromosome"/>
</dbReference>
<evidence type="ECO:0000313" key="1">
    <source>
        <dbReference type="EMBL" id="AKU98189.1"/>
    </source>
</evidence>
<sequence>MGVVSKTATRDLREALRLADTTMEERLVKSTFRHREVRSMLRRRRFGKREHSFRRDNGDTTST</sequence>